<feature type="domain" description="TGF-beta family profile" evidence="10">
    <location>
        <begin position="255"/>
        <end position="382"/>
    </location>
</feature>
<feature type="chain" id="PRO_5019323893" description="TGF-beta family profile domain-containing protein" evidence="9">
    <location>
        <begin position="28"/>
        <end position="382"/>
    </location>
</feature>
<dbReference type="FunFam" id="2.10.90.10:FF:000012">
    <property type="entry name" value="Growth/differentiation factor 9 (Predicted)"/>
    <property type="match status" value="1"/>
</dbReference>
<dbReference type="Ensembl" id="ENSGAGT00000015987.1">
    <property type="protein sequence ID" value="ENSGAGP00000013967.1"/>
    <property type="gene ID" value="ENSGAGG00000010638.1"/>
</dbReference>
<dbReference type="GO" id="GO:0008083">
    <property type="term" value="F:growth factor activity"/>
    <property type="evidence" value="ECO:0007669"/>
    <property type="project" value="UniProtKB-KW"/>
</dbReference>
<evidence type="ECO:0000256" key="7">
    <source>
        <dbReference type="ARBA" id="ARBA00023180"/>
    </source>
</evidence>
<keyword evidence="5 8" id="KW-0339">Growth factor</keyword>
<dbReference type="PROSITE" id="PS00250">
    <property type="entry name" value="TGF_BETA_1"/>
    <property type="match status" value="1"/>
</dbReference>
<dbReference type="InterPro" id="IPR029034">
    <property type="entry name" value="Cystine-knot_cytokine"/>
</dbReference>
<protein>
    <recommendedName>
        <fullName evidence="10">TGF-beta family profile domain-containing protein</fullName>
    </recommendedName>
</protein>
<evidence type="ECO:0000256" key="2">
    <source>
        <dbReference type="ARBA" id="ARBA00006656"/>
    </source>
</evidence>
<evidence type="ECO:0000256" key="3">
    <source>
        <dbReference type="ARBA" id="ARBA00022525"/>
    </source>
</evidence>
<reference evidence="11" key="3">
    <citation type="submission" date="2025-09" db="UniProtKB">
        <authorList>
            <consortium name="Ensembl"/>
        </authorList>
    </citation>
    <scope>IDENTIFICATION</scope>
</reference>
<feature type="signal peptide" evidence="9">
    <location>
        <begin position="1"/>
        <end position="27"/>
    </location>
</feature>
<comment type="subcellular location">
    <subcellularLocation>
        <location evidence="1">Secreted</location>
    </subcellularLocation>
</comment>
<evidence type="ECO:0000256" key="1">
    <source>
        <dbReference type="ARBA" id="ARBA00004613"/>
    </source>
</evidence>
<evidence type="ECO:0000256" key="4">
    <source>
        <dbReference type="ARBA" id="ARBA00022729"/>
    </source>
</evidence>
<dbReference type="InterPro" id="IPR001839">
    <property type="entry name" value="TGF-b_C"/>
</dbReference>
<reference evidence="12" key="1">
    <citation type="journal article" date="2017" name="PLoS ONE">
        <title>The Agassiz's desert tortoise genome provides a resource for the conservation of a threatened species.</title>
        <authorList>
            <person name="Tollis M."/>
            <person name="DeNardo D.F."/>
            <person name="Cornelius J.A."/>
            <person name="Dolby G.A."/>
            <person name="Edwards T."/>
            <person name="Henen B.T."/>
            <person name="Karl A.E."/>
            <person name="Murphy R.W."/>
            <person name="Kusumi K."/>
        </authorList>
    </citation>
    <scope>NUCLEOTIDE SEQUENCE [LARGE SCALE GENOMIC DNA]</scope>
</reference>
<dbReference type="InterPro" id="IPR015615">
    <property type="entry name" value="TGF-beta-rel"/>
</dbReference>
<dbReference type="Gene3D" id="2.10.90.10">
    <property type="entry name" value="Cystine-knot cytokines"/>
    <property type="match status" value="1"/>
</dbReference>
<evidence type="ECO:0000259" key="10">
    <source>
        <dbReference type="PROSITE" id="PS51362"/>
    </source>
</evidence>
<comment type="similarity">
    <text evidence="2 8">Belongs to the TGF-beta family.</text>
</comment>
<accession>A0A452HGG6</accession>
<evidence type="ECO:0000256" key="8">
    <source>
        <dbReference type="RuleBase" id="RU000354"/>
    </source>
</evidence>
<dbReference type="PANTHER" id="PTHR11848:SF22">
    <property type="entry name" value="BONE MORPHOGENETIC PROTEIN 15"/>
    <property type="match status" value="1"/>
</dbReference>
<sequence>MIAVGPLCSLGSLFLLAALLPLELSMGEEGKEPAALSALARVPSLPLIQVLLEQVPSVWPCCHRKQLTSRQPLRYMLNLYQNVADRAGRPRQNRKLGANAVRLVRPFAKTRQPGAGPWYMQTLDYHLNVQPGMEHLVRATVVYSKTLLLAHAQLFCVVQLDGEAGVPKLSPPRRGKRNALVSSRMDSWEERDITSHSLPWAWDSKKSQLLRLSHVCIRLGPTDGSEPEVVWEKTDSLNDPFLLLYLNDTQKVLSRKARQAGNLILDLPSYSQKTSAEKDECALRSFRVSFNQLGWDHWIIAPHRYNPKYCKGTCPRILRYGYNSPNHAIVQNFINQLVDQSVPRPSCVPYKYSPISVLMIEPSGSILYKEYEDMIAESCTCR</sequence>
<evidence type="ECO:0000256" key="5">
    <source>
        <dbReference type="ARBA" id="ARBA00023030"/>
    </source>
</evidence>
<keyword evidence="12" id="KW-1185">Reference proteome</keyword>
<keyword evidence="7" id="KW-0325">Glycoprotein</keyword>
<dbReference type="SMART" id="SM00204">
    <property type="entry name" value="TGFB"/>
    <property type="match status" value="1"/>
</dbReference>
<dbReference type="CDD" id="cd19402">
    <property type="entry name" value="TGF_beta_GDF9B"/>
    <property type="match status" value="1"/>
</dbReference>
<keyword evidence="6" id="KW-1015">Disulfide bond</keyword>
<dbReference type="SUPFAM" id="SSF57501">
    <property type="entry name" value="Cystine-knot cytokines"/>
    <property type="match status" value="1"/>
</dbReference>
<organism evidence="11 12">
    <name type="scientific">Gopherus agassizii</name>
    <name type="common">Agassiz's desert tortoise</name>
    <dbReference type="NCBI Taxonomy" id="38772"/>
    <lineage>
        <taxon>Eukaryota</taxon>
        <taxon>Metazoa</taxon>
        <taxon>Chordata</taxon>
        <taxon>Craniata</taxon>
        <taxon>Vertebrata</taxon>
        <taxon>Euteleostomi</taxon>
        <taxon>Archelosauria</taxon>
        <taxon>Testudinata</taxon>
        <taxon>Testudines</taxon>
        <taxon>Cryptodira</taxon>
        <taxon>Durocryptodira</taxon>
        <taxon>Testudinoidea</taxon>
        <taxon>Testudinidae</taxon>
        <taxon>Gopherus</taxon>
    </lineage>
</organism>
<name>A0A452HGG6_9SAUR</name>
<evidence type="ECO:0000313" key="11">
    <source>
        <dbReference type="Ensembl" id="ENSGAGP00000013967.1"/>
    </source>
</evidence>
<evidence type="ECO:0000256" key="9">
    <source>
        <dbReference type="SAM" id="SignalP"/>
    </source>
</evidence>
<evidence type="ECO:0000256" key="6">
    <source>
        <dbReference type="ARBA" id="ARBA00023157"/>
    </source>
</evidence>
<dbReference type="PANTHER" id="PTHR11848">
    <property type="entry name" value="TGF-BETA FAMILY"/>
    <property type="match status" value="1"/>
</dbReference>
<proteinExistence type="inferred from homology"/>
<reference evidence="11" key="2">
    <citation type="submission" date="2025-08" db="UniProtKB">
        <authorList>
            <consortium name="Ensembl"/>
        </authorList>
    </citation>
    <scope>IDENTIFICATION</scope>
</reference>
<dbReference type="AlphaFoldDB" id="A0A452HGG6"/>
<dbReference type="Proteomes" id="UP000291020">
    <property type="component" value="Unassembled WGS sequence"/>
</dbReference>
<keyword evidence="3" id="KW-0964">Secreted</keyword>
<keyword evidence="4 9" id="KW-0732">Signal</keyword>
<dbReference type="GO" id="GO:0005615">
    <property type="term" value="C:extracellular space"/>
    <property type="evidence" value="ECO:0007669"/>
    <property type="project" value="TreeGrafter"/>
</dbReference>
<dbReference type="InterPro" id="IPR017948">
    <property type="entry name" value="TGFb_CS"/>
</dbReference>
<dbReference type="PROSITE" id="PS51362">
    <property type="entry name" value="TGF_BETA_2"/>
    <property type="match status" value="1"/>
</dbReference>
<dbReference type="Pfam" id="PF00019">
    <property type="entry name" value="TGF_beta"/>
    <property type="match status" value="1"/>
</dbReference>
<evidence type="ECO:0000313" key="12">
    <source>
        <dbReference type="Proteomes" id="UP000291020"/>
    </source>
</evidence>
<dbReference type="STRING" id="38772.ENSGAGP00000013967"/>
<dbReference type="GO" id="GO:0005125">
    <property type="term" value="F:cytokine activity"/>
    <property type="evidence" value="ECO:0007669"/>
    <property type="project" value="TreeGrafter"/>
</dbReference>